<keyword evidence="1" id="KW-0732">Signal</keyword>
<name>A0A9P6EQB8_9AGAR</name>
<evidence type="ECO:0000313" key="3">
    <source>
        <dbReference type="Proteomes" id="UP000807306"/>
    </source>
</evidence>
<gene>
    <name evidence="2" type="ORF">CPB83DRAFT_845880</name>
</gene>
<proteinExistence type="predicted"/>
<evidence type="ECO:0000313" key="2">
    <source>
        <dbReference type="EMBL" id="KAF9533129.1"/>
    </source>
</evidence>
<dbReference type="Proteomes" id="UP000807306">
    <property type="component" value="Unassembled WGS sequence"/>
</dbReference>
<sequence>MNQASSPGEFHTIFLLLWSIFLSLLTPEEMLTSDNVSKKISAFHINFNLPVKNSLRSLRSCAVLRSNSTTEGI</sequence>
<reference evidence="2" key="1">
    <citation type="submission" date="2020-11" db="EMBL/GenBank/DDBJ databases">
        <authorList>
            <consortium name="DOE Joint Genome Institute"/>
            <person name="Ahrendt S."/>
            <person name="Riley R."/>
            <person name="Andreopoulos W."/>
            <person name="Labutti K."/>
            <person name="Pangilinan J."/>
            <person name="Ruiz-Duenas F.J."/>
            <person name="Barrasa J.M."/>
            <person name="Sanchez-Garcia M."/>
            <person name="Camarero S."/>
            <person name="Miyauchi S."/>
            <person name="Serrano A."/>
            <person name="Linde D."/>
            <person name="Babiker R."/>
            <person name="Drula E."/>
            <person name="Ayuso-Fernandez I."/>
            <person name="Pacheco R."/>
            <person name="Padilla G."/>
            <person name="Ferreira P."/>
            <person name="Barriuso J."/>
            <person name="Kellner H."/>
            <person name="Castanera R."/>
            <person name="Alfaro M."/>
            <person name="Ramirez L."/>
            <person name="Pisabarro A.G."/>
            <person name="Kuo A."/>
            <person name="Tritt A."/>
            <person name="Lipzen A."/>
            <person name="He G."/>
            <person name="Yan M."/>
            <person name="Ng V."/>
            <person name="Cullen D."/>
            <person name="Martin F."/>
            <person name="Rosso M.-N."/>
            <person name="Henrissat B."/>
            <person name="Hibbett D."/>
            <person name="Martinez A.T."/>
            <person name="Grigoriev I.V."/>
        </authorList>
    </citation>
    <scope>NUCLEOTIDE SEQUENCE</scope>
    <source>
        <strain evidence="2">CBS 506.95</strain>
    </source>
</reference>
<dbReference type="AlphaFoldDB" id="A0A9P6EQB8"/>
<feature type="chain" id="PRO_5040305728" description="Secreted protein" evidence="1">
    <location>
        <begin position="28"/>
        <end position="73"/>
    </location>
</feature>
<keyword evidence="3" id="KW-1185">Reference proteome</keyword>
<organism evidence="2 3">
    <name type="scientific">Crepidotus variabilis</name>
    <dbReference type="NCBI Taxonomy" id="179855"/>
    <lineage>
        <taxon>Eukaryota</taxon>
        <taxon>Fungi</taxon>
        <taxon>Dikarya</taxon>
        <taxon>Basidiomycota</taxon>
        <taxon>Agaricomycotina</taxon>
        <taxon>Agaricomycetes</taxon>
        <taxon>Agaricomycetidae</taxon>
        <taxon>Agaricales</taxon>
        <taxon>Agaricineae</taxon>
        <taxon>Crepidotaceae</taxon>
        <taxon>Crepidotus</taxon>
    </lineage>
</organism>
<accession>A0A9P6EQB8</accession>
<evidence type="ECO:0000256" key="1">
    <source>
        <dbReference type="SAM" id="SignalP"/>
    </source>
</evidence>
<evidence type="ECO:0008006" key="4">
    <source>
        <dbReference type="Google" id="ProtNLM"/>
    </source>
</evidence>
<dbReference type="EMBL" id="MU157829">
    <property type="protein sequence ID" value="KAF9533129.1"/>
    <property type="molecule type" value="Genomic_DNA"/>
</dbReference>
<comment type="caution">
    <text evidence="2">The sequence shown here is derived from an EMBL/GenBank/DDBJ whole genome shotgun (WGS) entry which is preliminary data.</text>
</comment>
<protein>
    <recommendedName>
        <fullName evidence="4">Secreted protein</fullName>
    </recommendedName>
</protein>
<feature type="signal peptide" evidence="1">
    <location>
        <begin position="1"/>
        <end position="27"/>
    </location>
</feature>